<accession>A0A378A5K1</accession>
<evidence type="ECO:0000256" key="6">
    <source>
        <dbReference type="ARBA" id="ARBA00023284"/>
    </source>
</evidence>
<keyword evidence="6" id="KW-0676">Redox-active center</keyword>
<dbReference type="SUPFAM" id="SSF52833">
    <property type="entry name" value="Thioredoxin-like"/>
    <property type="match status" value="1"/>
</dbReference>
<evidence type="ECO:0000256" key="7">
    <source>
        <dbReference type="PIRNR" id="PIRNR000077"/>
    </source>
</evidence>
<dbReference type="GO" id="GO:0005737">
    <property type="term" value="C:cytoplasm"/>
    <property type="evidence" value="ECO:0007669"/>
    <property type="project" value="TreeGrafter"/>
</dbReference>
<dbReference type="EMBL" id="UGMA01000005">
    <property type="protein sequence ID" value="STU99243.1"/>
    <property type="molecule type" value="Genomic_DNA"/>
</dbReference>
<reference evidence="9 10" key="1">
    <citation type="submission" date="2018-06" db="EMBL/GenBank/DDBJ databases">
        <authorList>
            <consortium name="Pathogen Informatics"/>
            <person name="Doyle S."/>
        </authorList>
    </citation>
    <scope>NUCLEOTIDE SEQUENCE [LARGE SCALE GENOMIC DNA]</scope>
    <source>
        <strain evidence="9 10">NCTC9504</strain>
    </source>
</reference>
<comment type="similarity">
    <text evidence="2 7">Belongs to the thioredoxin family.</text>
</comment>
<dbReference type="PROSITE" id="PS51352">
    <property type="entry name" value="THIOREDOXIN_2"/>
    <property type="match status" value="1"/>
</dbReference>
<evidence type="ECO:0000256" key="2">
    <source>
        <dbReference type="ARBA" id="ARBA00008987"/>
    </source>
</evidence>
<keyword evidence="3" id="KW-0813">Transport</keyword>
<dbReference type="Proteomes" id="UP000254020">
    <property type="component" value="Unassembled WGS sequence"/>
</dbReference>
<protein>
    <recommendedName>
        <fullName evidence="7">Thioredoxin</fullName>
    </recommendedName>
</protein>
<evidence type="ECO:0000313" key="9">
    <source>
        <dbReference type="EMBL" id="STU99243.1"/>
    </source>
</evidence>
<dbReference type="PANTHER" id="PTHR45663:SF11">
    <property type="entry name" value="GEO12009P1"/>
    <property type="match status" value="1"/>
</dbReference>
<sequence length="115" mass="12957">MSEQNIVNISEANLQQTLQQSMNVPVLFYFWSARSQHCEQLTPVLERLAAQYNGQFTLAKVDCDAEQMLASQFGLRAIPTVYLFQNGQPVDGFEGPQPEEAIRALLDKVLPVKRS</sequence>
<dbReference type="AlphaFoldDB" id="A0A378A5K1"/>
<evidence type="ECO:0000256" key="4">
    <source>
        <dbReference type="ARBA" id="ARBA00022982"/>
    </source>
</evidence>
<dbReference type="GO" id="GO:0015035">
    <property type="term" value="F:protein-disulfide reductase activity"/>
    <property type="evidence" value="ECO:0007669"/>
    <property type="project" value="InterPro"/>
</dbReference>
<evidence type="ECO:0000313" key="10">
    <source>
        <dbReference type="Proteomes" id="UP000254020"/>
    </source>
</evidence>
<name>A0A378A5K1_KLEPN</name>
<dbReference type="Gene3D" id="3.40.30.10">
    <property type="entry name" value="Glutaredoxin"/>
    <property type="match status" value="1"/>
</dbReference>
<comment type="function">
    <text evidence="1">Participates in various redox reactions through the reversible oxidation of its active center dithiol to a disulfide and catalyzes dithiol-disulfide exchange reactions.</text>
</comment>
<dbReference type="Pfam" id="PF00085">
    <property type="entry name" value="Thioredoxin"/>
    <property type="match status" value="1"/>
</dbReference>
<dbReference type="InterPro" id="IPR036249">
    <property type="entry name" value="Thioredoxin-like_sf"/>
</dbReference>
<gene>
    <name evidence="9" type="primary">ybbN_1</name>
    <name evidence="9" type="ORF">NCTC9504_04997</name>
</gene>
<dbReference type="InterPro" id="IPR013766">
    <property type="entry name" value="Thioredoxin_domain"/>
</dbReference>
<dbReference type="CDD" id="cd02956">
    <property type="entry name" value="ybbN"/>
    <property type="match status" value="1"/>
</dbReference>
<evidence type="ECO:0000256" key="3">
    <source>
        <dbReference type="ARBA" id="ARBA00022448"/>
    </source>
</evidence>
<keyword evidence="4" id="KW-0249">Electron transport</keyword>
<proteinExistence type="inferred from homology"/>
<evidence type="ECO:0000256" key="5">
    <source>
        <dbReference type="ARBA" id="ARBA00023157"/>
    </source>
</evidence>
<feature type="domain" description="Thioredoxin" evidence="8">
    <location>
        <begin position="1"/>
        <end position="111"/>
    </location>
</feature>
<dbReference type="InterPro" id="IPR005746">
    <property type="entry name" value="Thioredoxin"/>
</dbReference>
<dbReference type="PANTHER" id="PTHR45663">
    <property type="entry name" value="GEO12009P1"/>
    <property type="match status" value="1"/>
</dbReference>
<organism evidence="9 10">
    <name type="scientific">Klebsiella pneumoniae subsp. pneumoniae</name>
    <dbReference type="NCBI Taxonomy" id="72407"/>
    <lineage>
        <taxon>Bacteria</taxon>
        <taxon>Pseudomonadati</taxon>
        <taxon>Pseudomonadota</taxon>
        <taxon>Gammaproteobacteria</taxon>
        <taxon>Enterobacterales</taxon>
        <taxon>Enterobacteriaceae</taxon>
        <taxon>Klebsiella/Raoultella group</taxon>
        <taxon>Klebsiella</taxon>
        <taxon>Klebsiella pneumoniae complex</taxon>
    </lineage>
</organism>
<keyword evidence="5" id="KW-1015">Disulfide bond</keyword>
<dbReference type="PIRSF" id="PIRSF000077">
    <property type="entry name" value="Thioredoxin"/>
    <property type="match status" value="1"/>
</dbReference>
<evidence type="ECO:0000256" key="1">
    <source>
        <dbReference type="ARBA" id="ARBA00003318"/>
    </source>
</evidence>
<evidence type="ECO:0000259" key="8">
    <source>
        <dbReference type="PROSITE" id="PS51352"/>
    </source>
</evidence>